<keyword evidence="3" id="KW-1185">Reference proteome</keyword>
<name>A0ABS8P4F6_9PSEU</name>
<dbReference type="Proteomes" id="UP001199469">
    <property type="component" value="Unassembled WGS sequence"/>
</dbReference>
<dbReference type="RefSeq" id="WP_230730574.1">
    <property type="nucleotide sequence ID" value="NZ_JAJNDB010000001.1"/>
</dbReference>
<evidence type="ECO:0000313" key="3">
    <source>
        <dbReference type="Proteomes" id="UP001199469"/>
    </source>
</evidence>
<sequence>MWDRPEFLRLPDRAGKPRSAGITHVLDKGAPIAVVDGLLTTAADLVDVVKIGWGIGYLDRALKQRVAAYQRSGVVVCLGGTLVEIAAAQGELTALRRWATGEGIDALEVSNGLGWMGPGAQRALVAELAADFTVLAEAGAKDAAAPVAAAEWADEMTADLAAGAAWVIAEGRESGTVGLYDGDGAVRAALVEELVAAVPVERVIFEAPVKAQQAWFVRRFGADVNLGNIAPDDVLPLETLRLGLRADTAVRP</sequence>
<dbReference type="InterPro" id="IPR036112">
    <property type="entry name" value="ComA_synth_sf"/>
</dbReference>
<dbReference type="SUPFAM" id="SSF102110">
    <property type="entry name" value="(2r)-phospho-3-sulfolactate synthase ComA"/>
    <property type="match status" value="1"/>
</dbReference>
<evidence type="ECO:0000256" key="1">
    <source>
        <dbReference type="ARBA" id="ARBA00010424"/>
    </source>
</evidence>
<dbReference type="Gene3D" id="3.20.20.70">
    <property type="entry name" value="Aldolase class I"/>
    <property type="match status" value="1"/>
</dbReference>
<dbReference type="Pfam" id="PF02679">
    <property type="entry name" value="ComA"/>
    <property type="match status" value="1"/>
</dbReference>
<organism evidence="2 3">
    <name type="scientific">Actinomycetospora endophytica</name>
    <dbReference type="NCBI Taxonomy" id="2291215"/>
    <lineage>
        <taxon>Bacteria</taxon>
        <taxon>Bacillati</taxon>
        <taxon>Actinomycetota</taxon>
        <taxon>Actinomycetes</taxon>
        <taxon>Pseudonocardiales</taxon>
        <taxon>Pseudonocardiaceae</taxon>
        <taxon>Actinomycetospora</taxon>
    </lineage>
</organism>
<proteinExistence type="inferred from homology"/>
<protein>
    <submittedName>
        <fullName evidence="2">Phosphosulfolactate synthase</fullName>
    </submittedName>
</protein>
<comment type="caution">
    <text evidence="2">The sequence shown here is derived from an EMBL/GenBank/DDBJ whole genome shotgun (WGS) entry which is preliminary data.</text>
</comment>
<dbReference type="EMBL" id="JAJNDB010000001">
    <property type="protein sequence ID" value="MCD2192913.1"/>
    <property type="molecule type" value="Genomic_DNA"/>
</dbReference>
<evidence type="ECO:0000313" key="2">
    <source>
        <dbReference type="EMBL" id="MCD2192913.1"/>
    </source>
</evidence>
<dbReference type="InterPro" id="IPR003830">
    <property type="entry name" value="ComA_synth"/>
</dbReference>
<reference evidence="2 3" key="1">
    <citation type="submission" date="2021-11" db="EMBL/GenBank/DDBJ databases">
        <title>Draft genome sequence of Actinomycetospora sp. SF1 isolated from the rhizosphere soil.</title>
        <authorList>
            <person name="Duangmal K."/>
            <person name="Chantavorakit T."/>
        </authorList>
    </citation>
    <scope>NUCLEOTIDE SEQUENCE [LARGE SCALE GENOMIC DNA]</scope>
    <source>
        <strain evidence="2 3">TBRC 5722</strain>
    </source>
</reference>
<dbReference type="InterPro" id="IPR013785">
    <property type="entry name" value="Aldolase_TIM"/>
</dbReference>
<gene>
    <name evidence="2" type="ORF">LQ327_05860</name>
</gene>
<accession>A0ABS8P4F6</accession>
<comment type="similarity">
    <text evidence="1">Belongs to the phosphosulfolactate synthase family.</text>
</comment>